<feature type="compositionally biased region" description="Polar residues" evidence="1">
    <location>
        <begin position="608"/>
        <end position="655"/>
    </location>
</feature>
<dbReference type="InterPro" id="IPR009072">
    <property type="entry name" value="Histone-fold"/>
</dbReference>
<feature type="compositionally biased region" description="Low complexity" evidence="1">
    <location>
        <begin position="712"/>
        <end position="725"/>
    </location>
</feature>
<sequence length="975" mass="105284">MTILIEPPSKRQRLSEPTAFDDADDDNEDELARDPGEINTRRDPGMKLERGRAKAAFRLKSTFESIFAKYEQELEGDEIDLRTGEIVVNTGHVESLKEPNQGSEDGSDDEERILRGGDSKALVKAPKSAALASPSPLLLQGHPSPWGGGPPFLFGMDALRMGLGSAPTADPAWQAPDLSGPVFGYNFGSFARHSLGHGTHWGGAGFTFPDAGDGKLRRLDRIKPVTRKMIQPPDDSNSGDDILLGSQPTHQLGPAQSGVNTSFGARVRDLPLLNEEGSREPNSLGGEDEDDEILRGTRPDRPTLDKASTTEEQSPPKKFRRARSAKRSKERTAEKRGRRKSSPSGRTKPTSGQSRRGRKRKLSTDRVVDDPSKPTFVVEFISRPSSYFRDFDPVPPSPLRKALASRQSNAGADQTEKRTSRPPEETGQCSWPPARTSTIADDSPLDKSNDSSSNPRNQDTGPLIPSSLQEDTSPPNDEQPVGKDSHQQVSLRRTTFDPLYEFSDEDEPLAPHNAEKQSSSLKVRAQPPSQKAQESSQSSILSRAAIEAKPGPQTTPVTLGPDSIDGPQDNLGKKPVRRGRSQSRKDSKKSPVGSDGQAVKKSKRPSNRLDSSSASHVRGLSITTVNAQQNAKPDAQQGANDQSRNSLGISPTPTRTRSKNDHTWRSRSRSISITGKKSHVPRGSANVSSDPNPVPSVAEASGPTERLSPRDPTIIILPSSSFTLPSSPPPTASPLAASDPASPANTPEGDQQPSSTETTFGIPHSSSLPSPAPASDGQRPPRLPSPTANDQSRSGIPSKPRTPSRKRTLLSLISDPENDQETEDDELSLRSSDMFTAFSSGLRRMGSFHVPAGTNSPRPMSRKTMGYLREGSSPSVNVHRPARRRGSSPIKPSSGSIVKNAGGRRDRDLREKVLLSTPRKDIKNSTGTDSSTQGKGKSMSGSPTPTLVETPGGTRRRCGEDGWTCGRDWCFTCLR</sequence>
<feature type="compositionally biased region" description="Low complexity" evidence="1">
    <location>
        <begin position="763"/>
        <end position="775"/>
    </location>
</feature>
<feature type="compositionally biased region" description="Basic residues" evidence="1">
    <location>
        <begin position="317"/>
        <end position="329"/>
    </location>
</feature>
<dbReference type="InterPro" id="IPR018465">
    <property type="entry name" value="Scm3/HJURP"/>
</dbReference>
<dbReference type="Pfam" id="PF10384">
    <property type="entry name" value="Scm3"/>
    <property type="match status" value="1"/>
</dbReference>
<feature type="region of interest" description="Disordered" evidence="1">
    <location>
        <begin position="225"/>
        <end position="831"/>
    </location>
</feature>
<accession>A0AAD5WUT5</accession>
<feature type="compositionally biased region" description="Polar residues" evidence="1">
    <location>
        <begin position="516"/>
        <end position="541"/>
    </location>
</feature>
<feature type="compositionally biased region" description="Basic and acidic residues" evidence="1">
    <location>
        <begin position="414"/>
        <end position="424"/>
    </location>
</feature>
<feature type="compositionally biased region" description="Polar residues" evidence="1">
    <location>
        <begin position="450"/>
        <end position="476"/>
    </location>
</feature>
<feature type="compositionally biased region" description="Acidic residues" evidence="1">
    <location>
        <begin position="19"/>
        <end position="29"/>
    </location>
</feature>
<feature type="compositionally biased region" description="Basic and acidic residues" evidence="1">
    <location>
        <begin position="903"/>
        <end position="923"/>
    </location>
</feature>
<evidence type="ECO:0000256" key="1">
    <source>
        <dbReference type="SAM" id="MobiDB-lite"/>
    </source>
</evidence>
<feature type="compositionally biased region" description="Polar residues" evidence="1">
    <location>
        <begin position="748"/>
        <end position="759"/>
    </location>
</feature>
<feature type="compositionally biased region" description="Basic and acidic residues" evidence="1">
    <location>
        <begin position="362"/>
        <end position="372"/>
    </location>
</feature>
<feature type="compositionally biased region" description="Polar residues" evidence="1">
    <location>
        <begin position="924"/>
        <end position="947"/>
    </location>
</feature>
<feature type="compositionally biased region" description="Basic and acidic residues" evidence="1">
    <location>
        <begin position="293"/>
        <end position="304"/>
    </location>
</feature>
<dbReference type="EMBL" id="JAKWBI020000081">
    <property type="protein sequence ID" value="KAJ2903437.1"/>
    <property type="molecule type" value="Genomic_DNA"/>
</dbReference>
<protein>
    <submittedName>
        <fullName evidence="2">Uncharacterized protein</fullName>
    </submittedName>
</protein>
<gene>
    <name evidence="2" type="ORF">MKZ38_009922</name>
</gene>
<dbReference type="PANTHER" id="PTHR15992:SF5">
    <property type="entry name" value="HOLLIDAY JUNCTION RECOGNITION PROTEIN"/>
    <property type="match status" value="1"/>
</dbReference>
<keyword evidence="3" id="KW-1185">Reference proteome</keyword>
<feature type="compositionally biased region" description="Polar residues" evidence="1">
    <location>
        <begin position="786"/>
        <end position="795"/>
    </location>
</feature>
<organism evidence="2 3">
    <name type="scientific">Zalerion maritima</name>
    <dbReference type="NCBI Taxonomy" id="339359"/>
    <lineage>
        <taxon>Eukaryota</taxon>
        <taxon>Fungi</taxon>
        <taxon>Dikarya</taxon>
        <taxon>Ascomycota</taxon>
        <taxon>Pezizomycotina</taxon>
        <taxon>Sordariomycetes</taxon>
        <taxon>Lulworthiomycetidae</taxon>
        <taxon>Lulworthiales</taxon>
        <taxon>Lulworthiaceae</taxon>
        <taxon>Zalerion</taxon>
    </lineage>
</organism>
<dbReference type="PANTHER" id="PTHR15992">
    <property type="entry name" value="HOLLIDAY JUNCTION RECOGNITION PROTEIN"/>
    <property type="match status" value="1"/>
</dbReference>
<feature type="compositionally biased region" description="Basic and acidic residues" evidence="1">
    <location>
        <begin position="30"/>
        <end position="49"/>
    </location>
</feature>
<dbReference type="GO" id="GO:0005634">
    <property type="term" value="C:nucleus"/>
    <property type="evidence" value="ECO:0007669"/>
    <property type="project" value="InterPro"/>
</dbReference>
<dbReference type="Gene3D" id="1.10.20.10">
    <property type="entry name" value="Histone, subunit A"/>
    <property type="match status" value="1"/>
</dbReference>
<name>A0AAD5WUT5_9PEZI</name>
<dbReference type="Proteomes" id="UP001201980">
    <property type="component" value="Unassembled WGS sequence"/>
</dbReference>
<evidence type="ECO:0000313" key="3">
    <source>
        <dbReference type="Proteomes" id="UP001201980"/>
    </source>
</evidence>
<feature type="region of interest" description="Disordered" evidence="1">
    <location>
        <begin position="1"/>
        <end position="49"/>
    </location>
</feature>
<dbReference type="GO" id="GO:0046982">
    <property type="term" value="F:protein heterodimerization activity"/>
    <property type="evidence" value="ECO:0007669"/>
    <property type="project" value="InterPro"/>
</dbReference>
<reference evidence="2" key="1">
    <citation type="submission" date="2022-07" db="EMBL/GenBank/DDBJ databases">
        <title>Draft genome sequence of Zalerion maritima ATCC 34329, a (micro)plastics degrading marine fungus.</title>
        <authorList>
            <person name="Paco A."/>
            <person name="Goncalves M.F.M."/>
            <person name="Rocha-Santos T.A.P."/>
            <person name="Alves A."/>
        </authorList>
    </citation>
    <scope>NUCLEOTIDE SEQUENCE</scope>
    <source>
        <strain evidence="2">ATCC 34329</strain>
    </source>
</reference>
<evidence type="ECO:0000313" key="2">
    <source>
        <dbReference type="EMBL" id="KAJ2903437.1"/>
    </source>
</evidence>
<proteinExistence type="predicted"/>
<feature type="region of interest" description="Disordered" evidence="1">
    <location>
        <begin position="90"/>
        <end position="112"/>
    </location>
</feature>
<comment type="caution">
    <text evidence="2">The sequence shown here is derived from an EMBL/GenBank/DDBJ whole genome shotgun (WGS) entry which is preliminary data.</text>
</comment>
<feature type="compositionally biased region" description="Acidic residues" evidence="1">
    <location>
        <begin position="816"/>
        <end position="826"/>
    </location>
</feature>
<dbReference type="AlphaFoldDB" id="A0AAD5WUT5"/>
<feature type="compositionally biased region" description="Low complexity" evidence="1">
    <location>
        <begin position="887"/>
        <end position="899"/>
    </location>
</feature>
<feature type="compositionally biased region" description="Low complexity" evidence="1">
    <location>
        <begin position="733"/>
        <end position="744"/>
    </location>
</feature>
<feature type="region of interest" description="Disordered" evidence="1">
    <location>
        <begin position="844"/>
        <end position="958"/>
    </location>
</feature>
<dbReference type="GO" id="GO:0042393">
    <property type="term" value="F:histone binding"/>
    <property type="evidence" value="ECO:0007669"/>
    <property type="project" value="InterPro"/>
</dbReference>